<dbReference type="Gene3D" id="2.40.30.170">
    <property type="match status" value="1"/>
</dbReference>
<name>A0ABW3U526_9GAMM</name>
<evidence type="ECO:0000256" key="1">
    <source>
        <dbReference type="ARBA" id="ARBA00009477"/>
    </source>
</evidence>
<evidence type="ECO:0000313" key="4">
    <source>
        <dbReference type="EMBL" id="MFD1215938.1"/>
    </source>
</evidence>
<reference evidence="5" key="1">
    <citation type="journal article" date="2019" name="Int. J. Syst. Evol. Microbiol.">
        <title>The Global Catalogue of Microorganisms (GCM) 10K type strain sequencing project: providing services to taxonomists for standard genome sequencing and annotation.</title>
        <authorList>
            <consortium name="The Broad Institute Genomics Platform"/>
            <consortium name="The Broad Institute Genome Sequencing Center for Infectious Disease"/>
            <person name="Wu L."/>
            <person name="Ma J."/>
        </authorList>
    </citation>
    <scope>NUCLEOTIDE SEQUENCE [LARGE SCALE GENOMIC DNA]</scope>
    <source>
        <strain evidence="5">CCUG 54356</strain>
    </source>
</reference>
<gene>
    <name evidence="4" type="ORF">ACFQ2X_04945</name>
</gene>
<comment type="similarity">
    <text evidence="1">Belongs to the membrane fusion protein (MFP) (TC 8.A.1) family.</text>
</comment>
<keyword evidence="2" id="KW-0472">Membrane</keyword>
<dbReference type="PANTHER" id="PTHR30438">
    <property type="entry name" value="36 KDA ANTIGEN-RELATED"/>
    <property type="match status" value="1"/>
</dbReference>
<dbReference type="Gene3D" id="2.40.50.100">
    <property type="match status" value="1"/>
</dbReference>
<accession>A0ABW3U526</accession>
<feature type="transmembrane region" description="Helical" evidence="2">
    <location>
        <begin position="12"/>
        <end position="29"/>
    </location>
</feature>
<dbReference type="PANTHER" id="PTHR30438:SF1">
    <property type="entry name" value="36 KDA ANTIGEN"/>
    <property type="match status" value="1"/>
</dbReference>
<dbReference type="EMBL" id="JBHTLR010000005">
    <property type="protein sequence ID" value="MFD1215938.1"/>
    <property type="molecule type" value="Genomic_DNA"/>
</dbReference>
<evidence type="ECO:0000256" key="2">
    <source>
        <dbReference type="SAM" id="Phobius"/>
    </source>
</evidence>
<comment type="caution">
    <text evidence="4">The sequence shown here is derived from an EMBL/GenBank/DDBJ whole genome shotgun (WGS) entry which is preliminary data.</text>
</comment>
<keyword evidence="2" id="KW-0812">Transmembrane</keyword>
<dbReference type="SUPFAM" id="SSF111369">
    <property type="entry name" value="HlyD-like secretion proteins"/>
    <property type="match status" value="2"/>
</dbReference>
<dbReference type="PROSITE" id="PS51257">
    <property type="entry name" value="PROKAR_LIPOPROTEIN"/>
    <property type="match status" value="1"/>
</dbReference>
<protein>
    <submittedName>
        <fullName evidence="4">HlyD family secretion protein</fullName>
    </submittedName>
</protein>
<dbReference type="InterPro" id="IPR058625">
    <property type="entry name" value="MdtA-like_BSH"/>
</dbReference>
<proteinExistence type="inferred from homology"/>
<dbReference type="RefSeq" id="WP_230436225.1">
    <property type="nucleotide sequence ID" value="NZ_CP087715.1"/>
</dbReference>
<sequence>MSSKPSRSGPILFAIKGILVTAVVLWLYGCKEESYIEGRVEMRELNIATKYPGRLARLNIEEGQRVRKGALLAEISDPEAQARLMQANAMVEGAAAQQSKADKGARPEEVESARAAMDATQAQAELARVTAGRMRRLFDQGVIPRQRLDEAIAAQRSTWSVYQASKADYEMVVAGLRPQDKVTAAAVTKEAKGERQLVESAVSEQQVYALADGEITSINFREGEIVAAGIPIAILAKTDAPWVRFNVREDLLDGLQVGDRLSAKIPALGESGTDVKLVVYQISVLGDFATWTSTRALGSYDLRTFEVRARPISSIAGLRAGMTVLVPQSEVRSEK</sequence>
<dbReference type="Proteomes" id="UP001597264">
    <property type="component" value="Unassembled WGS sequence"/>
</dbReference>
<keyword evidence="5" id="KW-1185">Reference proteome</keyword>
<feature type="domain" description="Multidrug resistance protein MdtA-like barrel-sandwich hybrid" evidence="3">
    <location>
        <begin position="46"/>
        <end position="234"/>
    </location>
</feature>
<dbReference type="Pfam" id="PF25917">
    <property type="entry name" value="BSH_RND"/>
    <property type="match status" value="1"/>
</dbReference>
<evidence type="ECO:0000313" key="5">
    <source>
        <dbReference type="Proteomes" id="UP001597264"/>
    </source>
</evidence>
<evidence type="ECO:0000259" key="3">
    <source>
        <dbReference type="Pfam" id="PF25917"/>
    </source>
</evidence>
<organism evidence="4 5">
    <name type="scientific">Microbulbifer celer</name>
    <dbReference type="NCBI Taxonomy" id="435905"/>
    <lineage>
        <taxon>Bacteria</taxon>
        <taxon>Pseudomonadati</taxon>
        <taxon>Pseudomonadota</taxon>
        <taxon>Gammaproteobacteria</taxon>
        <taxon>Cellvibrionales</taxon>
        <taxon>Microbulbiferaceae</taxon>
        <taxon>Microbulbifer</taxon>
    </lineage>
</organism>
<dbReference type="Gene3D" id="1.10.287.470">
    <property type="entry name" value="Helix hairpin bin"/>
    <property type="match status" value="2"/>
</dbReference>
<keyword evidence="2" id="KW-1133">Transmembrane helix</keyword>